<feature type="domain" description="Response regulatory" evidence="2">
    <location>
        <begin position="2"/>
        <end position="114"/>
    </location>
</feature>
<dbReference type="PANTHER" id="PTHR37299">
    <property type="entry name" value="TRANSCRIPTIONAL REGULATOR-RELATED"/>
    <property type="match status" value="1"/>
</dbReference>
<dbReference type="EMBL" id="NBWU01000008">
    <property type="protein sequence ID" value="PCE62523.1"/>
    <property type="molecule type" value="Genomic_DNA"/>
</dbReference>
<dbReference type="SMART" id="SM00850">
    <property type="entry name" value="LytTR"/>
    <property type="match status" value="1"/>
</dbReference>
<feature type="modified residue" description="4-aspartylphosphate" evidence="1">
    <location>
        <position position="53"/>
    </location>
</feature>
<feature type="domain" description="HTH LytTR-type" evidence="3">
    <location>
        <begin position="137"/>
        <end position="235"/>
    </location>
</feature>
<name>A0A2A4G266_9FLAO</name>
<dbReference type="GO" id="GO:0000156">
    <property type="term" value="F:phosphorelay response regulator activity"/>
    <property type="evidence" value="ECO:0007669"/>
    <property type="project" value="InterPro"/>
</dbReference>
<protein>
    <submittedName>
        <fullName evidence="4">DNA-binding response regulator</fullName>
    </submittedName>
</protein>
<proteinExistence type="predicted"/>
<dbReference type="Gene3D" id="3.40.50.2300">
    <property type="match status" value="1"/>
</dbReference>
<accession>A0A2A4G266</accession>
<reference evidence="4 5" key="1">
    <citation type="submission" date="2017-04" db="EMBL/GenBank/DDBJ databases">
        <title>A new member of the family Flavobacteriaceae isolated from ascidians.</title>
        <authorList>
            <person name="Chen L."/>
        </authorList>
    </citation>
    <scope>NUCLEOTIDE SEQUENCE [LARGE SCALE GENOMIC DNA]</scope>
    <source>
        <strain evidence="4 5">HQA918</strain>
    </source>
</reference>
<keyword evidence="5" id="KW-1185">Reference proteome</keyword>
<dbReference type="SUPFAM" id="SSF52172">
    <property type="entry name" value="CheY-like"/>
    <property type="match status" value="1"/>
</dbReference>
<sequence length="236" mass="27272">MNCLIIDDEAAARAIISQLCSRVEDLDVVEEFDNAIDAIKYLNQNEVDFLFLDIHMPGFTGIDFVQTLQNAPKIVMTTSDTGFALASYEYESIIDYMVKPIHPERFEKSIQKIRNSMVARPKTTEDQTTTNPLGEDLYINIDRRLIKIKFNDILIIEAKGDYINIKTDTKEYLVHTTLKSIYHKLPEAQFLQIHRSYIINFSKIIDIEDNSVLIEKSVVPISRSNRPELMRRLNLL</sequence>
<dbReference type="SMART" id="SM00448">
    <property type="entry name" value="REC"/>
    <property type="match status" value="1"/>
</dbReference>
<dbReference type="InterPro" id="IPR011006">
    <property type="entry name" value="CheY-like_superfamily"/>
</dbReference>
<dbReference type="Gene3D" id="2.40.50.1020">
    <property type="entry name" value="LytTr DNA-binding domain"/>
    <property type="match status" value="1"/>
</dbReference>
<dbReference type="Pfam" id="PF04397">
    <property type="entry name" value="LytTR"/>
    <property type="match status" value="1"/>
</dbReference>
<dbReference type="InterPro" id="IPR001789">
    <property type="entry name" value="Sig_transdc_resp-reg_receiver"/>
</dbReference>
<evidence type="ECO:0000256" key="1">
    <source>
        <dbReference type="PROSITE-ProRule" id="PRU00169"/>
    </source>
</evidence>
<dbReference type="Pfam" id="PF00072">
    <property type="entry name" value="Response_reg"/>
    <property type="match status" value="1"/>
</dbReference>
<organism evidence="4 5">
    <name type="scientific">Sediminicola luteus</name>
    <dbReference type="NCBI Taxonomy" id="319238"/>
    <lineage>
        <taxon>Bacteria</taxon>
        <taxon>Pseudomonadati</taxon>
        <taxon>Bacteroidota</taxon>
        <taxon>Flavobacteriia</taxon>
        <taxon>Flavobacteriales</taxon>
        <taxon>Flavobacteriaceae</taxon>
        <taxon>Sediminicola</taxon>
    </lineage>
</organism>
<dbReference type="InterPro" id="IPR046947">
    <property type="entry name" value="LytR-like"/>
</dbReference>
<dbReference type="PANTHER" id="PTHR37299:SF1">
    <property type="entry name" value="STAGE 0 SPORULATION PROTEIN A HOMOLOG"/>
    <property type="match status" value="1"/>
</dbReference>
<dbReference type="Proteomes" id="UP000219559">
    <property type="component" value="Unassembled WGS sequence"/>
</dbReference>
<keyword evidence="4" id="KW-0238">DNA-binding</keyword>
<keyword evidence="1" id="KW-0597">Phosphoprotein</keyword>
<dbReference type="InterPro" id="IPR007492">
    <property type="entry name" value="LytTR_DNA-bd_dom"/>
</dbReference>
<dbReference type="RefSeq" id="WP_097443610.1">
    <property type="nucleotide sequence ID" value="NZ_NBWU01000008.1"/>
</dbReference>
<dbReference type="PROSITE" id="PS50110">
    <property type="entry name" value="RESPONSE_REGULATORY"/>
    <property type="match status" value="1"/>
</dbReference>
<evidence type="ECO:0000313" key="5">
    <source>
        <dbReference type="Proteomes" id="UP000219559"/>
    </source>
</evidence>
<evidence type="ECO:0000259" key="3">
    <source>
        <dbReference type="PROSITE" id="PS50930"/>
    </source>
</evidence>
<dbReference type="GO" id="GO:0003677">
    <property type="term" value="F:DNA binding"/>
    <property type="evidence" value="ECO:0007669"/>
    <property type="project" value="UniProtKB-KW"/>
</dbReference>
<evidence type="ECO:0000313" key="4">
    <source>
        <dbReference type="EMBL" id="PCE62523.1"/>
    </source>
</evidence>
<evidence type="ECO:0000259" key="2">
    <source>
        <dbReference type="PROSITE" id="PS50110"/>
    </source>
</evidence>
<gene>
    <name evidence="4" type="ORF">B7P33_17965</name>
</gene>
<dbReference type="OrthoDB" id="2168082at2"/>
<dbReference type="AlphaFoldDB" id="A0A2A4G266"/>
<dbReference type="PROSITE" id="PS50930">
    <property type="entry name" value="HTH_LYTTR"/>
    <property type="match status" value="1"/>
</dbReference>
<comment type="caution">
    <text evidence="4">The sequence shown here is derived from an EMBL/GenBank/DDBJ whole genome shotgun (WGS) entry which is preliminary data.</text>
</comment>